<accession>K2KH61</accession>
<dbReference type="PATRIC" id="fig|745411.4.peg.668"/>
<evidence type="ECO:0000313" key="2">
    <source>
        <dbReference type="Proteomes" id="UP000006755"/>
    </source>
</evidence>
<dbReference type="EMBL" id="AMRI01000004">
    <property type="protein sequence ID" value="EKE76605.1"/>
    <property type="molecule type" value="Genomic_DNA"/>
</dbReference>
<organism evidence="1 2">
    <name type="scientific">Gallaecimonas xiamenensis 3-C-1</name>
    <dbReference type="NCBI Taxonomy" id="745411"/>
    <lineage>
        <taxon>Bacteria</taxon>
        <taxon>Pseudomonadati</taxon>
        <taxon>Pseudomonadota</taxon>
        <taxon>Gammaproteobacteria</taxon>
        <taxon>Enterobacterales</taxon>
        <taxon>Gallaecimonadaceae</taxon>
        <taxon>Gallaecimonas</taxon>
    </lineage>
</organism>
<dbReference type="eggNOG" id="ENOG5033PSJ">
    <property type="taxonomic scope" value="Bacteria"/>
</dbReference>
<gene>
    <name evidence="1" type="ORF">B3C1_03390</name>
</gene>
<keyword evidence="2" id="KW-1185">Reference proteome</keyword>
<dbReference type="AlphaFoldDB" id="K2KH61"/>
<reference evidence="1 2" key="1">
    <citation type="journal article" date="2012" name="J. Bacteriol.">
        <title>Genome Sequence of Gallaecimonas xiamenensis Type Strain 3-C-1.</title>
        <authorList>
            <person name="Lai Q."/>
            <person name="Wang L."/>
            <person name="Wang W."/>
            <person name="Shao Z."/>
        </authorList>
    </citation>
    <scope>NUCLEOTIDE SEQUENCE [LARGE SCALE GENOMIC DNA]</scope>
    <source>
        <strain evidence="1 2">3-C-1</strain>
    </source>
</reference>
<name>K2KH61_9GAMM</name>
<proteinExistence type="predicted"/>
<dbReference type="RefSeq" id="WP_008482923.1">
    <property type="nucleotide sequence ID" value="NZ_AMRI01000004.1"/>
</dbReference>
<sequence>MSEFDKRQAITLDPTHLQSLKAALGQYRQKLDDGSAFRLHMDLLLDIAFCHQDGRPLERGDAGANQALLDKALDSCRQDNKLCHYSEAVLFAAALNFPELYPDLEDTAQALVRFARSRNDSADMAVDDYNLLGVEALYMMAFCRPQWSRYLAAFLVPYWDTQTHYLPLELLNKLVANFGWQRPMISAYLWCDSAQLRRCFYSDSEGNPLQPDLLSHFAKHPDDYPWFKEQLLARLKAQPLLAYSSGNQADDPHPTLDFFYSLGAWPVAADPDDIEEWQDQVKQQPWLGHSVEDEALAILATLQSQAPELPLLEVAPAWQQEDRHQAWKTAKPAPAPKQQEAETAAPNYTRVFSCLSPHSDRLKLAQLEKVDQAIGDDLTSALAALPPHLGSCAYASYRLHNPDCSQEQASLLIDWLQQQLPQALLEAYEDASDDDHEQFEELMAWLVDPANDADPAAMAQLAKDVLYLDGGVKGARISAHQGAYQLLWGEDGLQRGLLSLFWLLGSDRLAKDNGLYLLAKRHWQLWLTLAPQRLINRIFYLRGNYHHYAAIDDIDQERRLCQQLLALGVAQLQLDAFMLLCDQRVARYRPADPRFWRRYQARLAQFAQSTDAERQALQGVLAYCHEDQYLAFLADLACCHPELELPLAPLFEASLERQLADAFPDPVAHKLYRQLLDYLATGQGLEALSPKALGLPRLQGWDPYADQSGKVGPVDFLWLLPKEQGQRLALFLAQLGKRGLHWLGCSWVKEAYVRACIQGGQLTFAERWQHPALGHNPISDPDLGLALLAAKDAWALQWLDSQGVAAQSLVYYAVHEGRNCGPFLQQLAKAQRLPDMKGWLTSAQRAKLATLLGE</sequence>
<dbReference type="Proteomes" id="UP000006755">
    <property type="component" value="Unassembled WGS sequence"/>
</dbReference>
<comment type="caution">
    <text evidence="1">The sequence shown here is derived from an EMBL/GenBank/DDBJ whole genome shotgun (WGS) entry which is preliminary data.</text>
</comment>
<dbReference type="OrthoDB" id="5826322at2"/>
<protein>
    <submittedName>
        <fullName evidence="1">Uncharacterized protein</fullName>
    </submittedName>
</protein>
<evidence type="ECO:0000313" key="1">
    <source>
        <dbReference type="EMBL" id="EKE76605.1"/>
    </source>
</evidence>